<name>A0A183ASY0_9TREM</name>
<dbReference type="InterPro" id="IPR001509">
    <property type="entry name" value="Epimerase_deHydtase"/>
</dbReference>
<evidence type="ECO:0000259" key="6">
    <source>
        <dbReference type="Pfam" id="PF01370"/>
    </source>
</evidence>
<proteinExistence type="inferred from homology"/>
<organism evidence="7">
    <name type="scientific">Echinostoma caproni</name>
    <dbReference type="NCBI Taxonomy" id="27848"/>
    <lineage>
        <taxon>Eukaryota</taxon>
        <taxon>Metazoa</taxon>
        <taxon>Spiralia</taxon>
        <taxon>Lophotrochozoa</taxon>
        <taxon>Platyhelminthes</taxon>
        <taxon>Trematoda</taxon>
        <taxon>Digenea</taxon>
        <taxon>Plagiorchiida</taxon>
        <taxon>Echinostomata</taxon>
        <taxon>Echinostomatoidea</taxon>
        <taxon>Echinostomatidae</taxon>
        <taxon>Echinostoma</taxon>
    </lineage>
</organism>
<comment type="subunit">
    <text evidence="5">Complex I is composed of 45 different subunits. This a component of the hydrophobic protein fraction. Interacts with BLOC1S1. Interacts with SLC2A4. Interacts with CLOCK. Interacts with RAB5IF.</text>
</comment>
<dbReference type="SUPFAM" id="SSF51735">
    <property type="entry name" value="NAD(P)-binding Rossmann-fold domains"/>
    <property type="match status" value="1"/>
</dbReference>
<dbReference type="PANTHER" id="PTHR12126:SF11">
    <property type="entry name" value="NADH DEHYDROGENASE [UBIQUINONE] 1 ALPHA SUBCOMPLEX SUBUNIT 9, MITOCHONDRIAL"/>
    <property type="match status" value="1"/>
</dbReference>
<dbReference type="CDD" id="cd05271">
    <property type="entry name" value="NDUFA9_like_SDR_a"/>
    <property type="match status" value="1"/>
</dbReference>
<dbReference type="InterPro" id="IPR036291">
    <property type="entry name" value="NAD(P)-bd_dom_sf"/>
</dbReference>
<dbReference type="Gene3D" id="3.40.50.720">
    <property type="entry name" value="NAD(P)-binding Rossmann-like Domain"/>
    <property type="match status" value="1"/>
</dbReference>
<reference evidence="7" key="1">
    <citation type="submission" date="2016-06" db="UniProtKB">
        <authorList>
            <consortium name="WormBaseParasite"/>
        </authorList>
    </citation>
    <scope>IDENTIFICATION</scope>
</reference>
<feature type="domain" description="NAD-dependent epimerase/dehydratase" evidence="6">
    <location>
        <begin position="18"/>
        <end position="183"/>
    </location>
</feature>
<dbReference type="InterPro" id="IPR051207">
    <property type="entry name" value="ComplexI_NDUFA9_subunit"/>
</dbReference>
<evidence type="ECO:0000256" key="4">
    <source>
        <dbReference type="ARBA" id="ARBA00043145"/>
    </source>
</evidence>
<dbReference type="WBParaSite" id="ECPE_0001009701-mRNA-1">
    <property type="protein sequence ID" value="ECPE_0001009701-mRNA-1"/>
    <property type="gene ID" value="ECPE_0001009701"/>
</dbReference>
<evidence type="ECO:0000256" key="3">
    <source>
        <dbReference type="ARBA" id="ARBA00042000"/>
    </source>
</evidence>
<sequence length="230" mass="26405">LQNVLGKQNYQSGSPFHLEDEESLRKSMRYSDVVINLIGKETDTRNFKLEQVHVDGAARIARISRELGVERLVHISALCQNRKPPRYVRAPSRFMMSKAVGEMEVKRERPDAIIFRPADMWGEMDRFLCYYAAKPRRFGIGRVVDVPLWGRGMKTIKQPVYVGDVARGIVNSLTAPDAPGQIYEAVGPHRYRLDDLVKWIYFICRYLPAELNITGMNPIFLGFTKCLRTI</sequence>
<comment type="similarity">
    <text evidence="1">Belongs to the complex I NDUFA9 subunit family.</text>
</comment>
<accession>A0A183ASY0</accession>
<dbReference type="GO" id="GO:0005739">
    <property type="term" value="C:mitochondrion"/>
    <property type="evidence" value="ECO:0007669"/>
    <property type="project" value="TreeGrafter"/>
</dbReference>
<dbReference type="AlphaFoldDB" id="A0A183ASY0"/>
<protein>
    <recommendedName>
        <fullName evidence="2">NADH dehydrogenase [ubiquinone] 1 alpha subcomplex subunit 9, mitochondrial</fullName>
    </recommendedName>
    <alternativeName>
        <fullName evidence="4">Complex I-39kD</fullName>
    </alternativeName>
    <alternativeName>
        <fullName evidence="3">NADH-ubiquinone oxidoreductase 39 kDa subunit</fullName>
    </alternativeName>
</protein>
<evidence type="ECO:0000256" key="2">
    <source>
        <dbReference type="ARBA" id="ARBA00040720"/>
    </source>
</evidence>
<evidence type="ECO:0000256" key="5">
    <source>
        <dbReference type="ARBA" id="ARBA00046455"/>
    </source>
</evidence>
<dbReference type="Pfam" id="PF01370">
    <property type="entry name" value="Epimerase"/>
    <property type="match status" value="1"/>
</dbReference>
<dbReference type="PANTHER" id="PTHR12126">
    <property type="entry name" value="NADH-UBIQUINONE OXIDOREDUCTASE 39 KDA SUBUNIT-RELATED"/>
    <property type="match status" value="1"/>
</dbReference>
<evidence type="ECO:0000313" key="7">
    <source>
        <dbReference type="WBParaSite" id="ECPE_0001009701-mRNA-1"/>
    </source>
</evidence>
<evidence type="ECO:0000256" key="1">
    <source>
        <dbReference type="ARBA" id="ARBA00038501"/>
    </source>
</evidence>
<dbReference type="GO" id="GO:0044877">
    <property type="term" value="F:protein-containing complex binding"/>
    <property type="evidence" value="ECO:0007669"/>
    <property type="project" value="TreeGrafter"/>
</dbReference>